<protein>
    <submittedName>
        <fullName evidence="1">Uncharacterized protein</fullName>
    </submittedName>
</protein>
<dbReference type="Proteomes" id="UP000198210">
    <property type="component" value="Chromosome I"/>
</dbReference>
<keyword evidence="2" id="KW-1185">Reference proteome</keyword>
<dbReference type="EMBL" id="LT607751">
    <property type="protein sequence ID" value="SCG62419.1"/>
    <property type="molecule type" value="Genomic_DNA"/>
</dbReference>
<reference evidence="1 2" key="1">
    <citation type="submission" date="2016-06" db="EMBL/GenBank/DDBJ databases">
        <authorList>
            <person name="Kjaerup R.B."/>
            <person name="Dalgaard T.S."/>
            <person name="Juul-Madsen H.R."/>
        </authorList>
    </citation>
    <scope>NUCLEOTIDE SEQUENCE [LARGE SCALE GENOMIC DNA]</scope>
    <source>
        <strain evidence="1 2">DSM 45097</strain>
    </source>
</reference>
<accession>A0A1C5IWV1</accession>
<evidence type="ECO:0000313" key="1">
    <source>
        <dbReference type="EMBL" id="SCG62419.1"/>
    </source>
</evidence>
<evidence type="ECO:0000313" key="2">
    <source>
        <dbReference type="Proteomes" id="UP000198210"/>
    </source>
</evidence>
<dbReference type="AlphaFoldDB" id="A0A1C5IWV1"/>
<gene>
    <name evidence="1" type="ORF">GA0074704_3862</name>
</gene>
<dbReference type="RefSeq" id="WP_088971790.1">
    <property type="nucleotide sequence ID" value="NZ_JBHLYF010000023.1"/>
</dbReference>
<proteinExistence type="predicted"/>
<name>A0A1C5IWV1_9ACTN</name>
<organism evidence="1 2">
    <name type="scientific">Micromonospora siamensis</name>
    <dbReference type="NCBI Taxonomy" id="299152"/>
    <lineage>
        <taxon>Bacteria</taxon>
        <taxon>Bacillati</taxon>
        <taxon>Actinomycetota</taxon>
        <taxon>Actinomycetes</taxon>
        <taxon>Micromonosporales</taxon>
        <taxon>Micromonosporaceae</taxon>
        <taxon>Micromonospora</taxon>
    </lineage>
</organism>
<sequence length="185" mass="20204">MSEWFETIADIEATPEEADQLGAEVLSWLVEQGIVAAEPTLCILGDHGHRPGPDYAAATVEPCDDLPGLATNGFRVVTGQSVFYSMGVDQVVCPRCEAVVVDDQDRDSWSDFSPVVDEWCMGGTGVRACGHCGEPVGINEWRWSPPWGFGYLGFEFWNWPMLDPGFVAAVSNRLGHRTVQPSGKL</sequence>